<evidence type="ECO:0000256" key="9">
    <source>
        <dbReference type="ARBA" id="ARBA00022844"/>
    </source>
</evidence>
<evidence type="ECO:0000256" key="11">
    <source>
        <dbReference type="ARBA" id="ARBA00022953"/>
    </source>
</evidence>
<dbReference type="GO" id="GO:0006351">
    <property type="term" value="P:DNA-templated transcription"/>
    <property type="evidence" value="ECO:0007669"/>
    <property type="project" value="InterPro"/>
</dbReference>
<protein>
    <recommendedName>
        <fullName evidence="4 13">RNA-directed RNA polymerase</fullName>
        <ecNumber evidence="3 13">2.7.7.48</ecNumber>
    </recommendedName>
</protein>
<accession>A0A0K2SRD0</accession>
<dbReference type="GO" id="GO:0019079">
    <property type="term" value="P:viral genome replication"/>
    <property type="evidence" value="ECO:0007669"/>
    <property type="project" value="InterPro"/>
</dbReference>
<dbReference type="GO" id="GO:0000166">
    <property type="term" value="F:nucleotide binding"/>
    <property type="evidence" value="ECO:0007669"/>
    <property type="project" value="UniProtKB-KW"/>
</dbReference>
<dbReference type="Proteomes" id="UP000105555">
    <property type="component" value="Genome"/>
</dbReference>
<evidence type="ECO:0000256" key="10">
    <source>
        <dbReference type="ARBA" id="ARBA00022884"/>
    </source>
</evidence>
<evidence type="ECO:0000256" key="5">
    <source>
        <dbReference type="ARBA" id="ARBA00022484"/>
    </source>
</evidence>
<dbReference type="Gene3D" id="1.10.357.80">
    <property type="match status" value="1"/>
</dbReference>
<keyword evidence="10" id="KW-0694">RNA-binding</keyword>
<keyword evidence="9" id="KW-0946">Virion</keyword>
<keyword evidence="7 13" id="KW-0548">Nucleotidyltransferase</keyword>
<dbReference type="PROSITE" id="PS50523">
    <property type="entry name" value="RDRP_DSRNA_REO"/>
    <property type="match status" value="1"/>
</dbReference>
<comment type="similarity">
    <text evidence="2">Belongs to the reoviridae RNA-directed RNA polymerase family.</text>
</comment>
<reference evidence="16" key="1">
    <citation type="journal article" date="2011" name="Emerg. Infect. Dis.">
        <title>Porcine rotavirus closely related to novel group of human rotaviruses.</title>
        <authorList>
            <person name="Wakuda M."/>
            <person name="Ide T."/>
            <person name="Sasaki J."/>
            <person name="Komoto S."/>
            <person name="Ishii J."/>
            <person name="Sanekata T."/>
            <person name="Taniguchi K."/>
        </authorList>
    </citation>
    <scope>NUCLEOTIDE SEQUENCE [LARGE SCALE GENOMIC DNA]</scope>
</reference>
<comment type="catalytic activity">
    <reaction evidence="12 13">
        <text>RNA(n) + a ribonucleoside 5'-triphosphate = RNA(n+1) + diphosphate</text>
        <dbReference type="Rhea" id="RHEA:21248"/>
        <dbReference type="Rhea" id="RHEA-COMP:14527"/>
        <dbReference type="Rhea" id="RHEA-COMP:17342"/>
        <dbReference type="ChEBI" id="CHEBI:33019"/>
        <dbReference type="ChEBI" id="CHEBI:61557"/>
        <dbReference type="ChEBI" id="CHEBI:140395"/>
        <dbReference type="EC" id="2.7.7.48"/>
    </reaction>
</comment>
<proteinExistence type="inferred from homology"/>
<dbReference type="GO" id="GO:0003723">
    <property type="term" value="F:RNA binding"/>
    <property type="evidence" value="ECO:0007669"/>
    <property type="project" value="UniProtKB-KW"/>
</dbReference>
<keyword evidence="8 13" id="KW-0547">Nucleotide-binding</keyword>
<dbReference type="InterPro" id="IPR043502">
    <property type="entry name" value="DNA/RNA_pol_sf"/>
</dbReference>
<evidence type="ECO:0000256" key="4">
    <source>
        <dbReference type="ARBA" id="ARBA00022412"/>
    </source>
</evidence>
<evidence type="ECO:0000259" key="14">
    <source>
        <dbReference type="PROSITE" id="PS50523"/>
    </source>
</evidence>
<feature type="domain" description="RdRp catalytic" evidence="14">
    <location>
        <begin position="553"/>
        <end position="746"/>
    </location>
</feature>
<keyword evidence="5 13" id="KW-0696">RNA-directed RNA polymerase</keyword>
<dbReference type="Gene3D" id="3.30.70.2480">
    <property type="match status" value="2"/>
</dbReference>
<comment type="subcellular location">
    <subcellularLocation>
        <location evidence="1">Virion</location>
    </subcellularLocation>
</comment>
<dbReference type="EMBL" id="AB576629">
    <property type="protein sequence ID" value="BAS29985.1"/>
    <property type="molecule type" value="Genomic_RNA"/>
</dbReference>
<evidence type="ECO:0000256" key="1">
    <source>
        <dbReference type="ARBA" id="ARBA00004328"/>
    </source>
</evidence>
<evidence type="ECO:0000256" key="7">
    <source>
        <dbReference type="ARBA" id="ARBA00022695"/>
    </source>
</evidence>
<evidence type="ECO:0000256" key="8">
    <source>
        <dbReference type="ARBA" id="ARBA00022741"/>
    </source>
</evidence>
<evidence type="ECO:0000256" key="13">
    <source>
        <dbReference type="RuleBase" id="RU364050"/>
    </source>
</evidence>
<dbReference type="SUPFAM" id="SSF56672">
    <property type="entry name" value="DNA/RNA polymerases"/>
    <property type="match status" value="1"/>
</dbReference>
<evidence type="ECO:0000256" key="12">
    <source>
        <dbReference type="ARBA" id="ARBA00048744"/>
    </source>
</evidence>
<sequence>MDGANYLAWLARDIVRNLSYTALVYNNPKVAIVTLQDSKEEFISFEKEQKTPSELIAEIQNIVESNLSIEDKINNLLTIRYISVYVDDKSDKREIVSKLLDKIIKTLENKVSISETLKKCIDDIRNEAKSWRIKNSSSFKNYHYNQLVSDFIKYNEFEILEDEDEYRWKSDTLQGLSPNYNHRTHTLISSIIFAVQSRMLRYNDEQLEVLLFMFNKIRECYNDGYLELLPNRKWSHTIKDLRTNKKIKMYSAKIIHATCAMISILHADPIDPYFLAQIVTTFEEIPAHAAKQLSSPMTLYIGVAQIKSNIVISTQRAAESVASIKPNVSRLDESQVAEWNEEMDEYHFKSSILVNMMKTNIYDVPVHTFYKIFNCFSATFHTGHRVDNPQDAIEAQVKVEYTSDINREMYDQYYFLLKRMLTDQFAEYAEEMFHKYNSDVTAESLASMSNSSNGYSRSVKFIDREIKTTKKMLHLDDDLSKDLDFTNIGEQISKGIPMGTRNVPARQTRGIFILNWQVAAIQHTIAEFLYKKAKKGGFGATFAEAYVAKAATLTYGILAEATSKADQLILYTDVSQWDASQHNTEPYRSAIINAIKEARTKYKISYEQEPKVLGMNVLDKMIEIQEALLNSNLLVESQGSKRPPLKIRYHGVASGEKTTKIGNSFANVALITTVFNSLTNSLPSIRVNHMRVDGDDNVVTMYTADPINVVQEAIKTKYKDMNARVKALASYTGLEMAKRFIIGGKIFERGAISIFTAERPYGTDQSVQSTTGSLIYSAAVNAYRGFGDGYLEFMLDVLTPPSASIRVTGRLRSLLSPVTLFSTGPISFEITPYGLGGRMRFFQINRRNMELFKILTSSLSISIEPEEVKQYSMTPQFKARTDRMIESVRIAMKSEAKIITQILVDKERQKTLGVPNVATTKNRQQVEKARKTLSAPKEVLKKVSKYYPEEIFHYIISNSKLHKSQNDEKVQVYMNNSTMIKQLQRQLGVRVAEGSHLTKPTNTLFKLVEKHSPIKISPSDLVKHSEKYDLSTLQGKKKFLYDLGISGSELRFYLNSKLLMHDLLLAKYDKLYEAPGFGATQLNSLPLDLTAAEKVFSVKVNMPSSYYELMMLILLYEYVNFVMFTGQTFTCICLPETTIQSANIAKNVMKMIDNIQLDSVSFQDVIY</sequence>
<dbReference type="Pfam" id="PF02123">
    <property type="entry name" value="RdRP_4"/>
    <property type="match status" value="1"/>
</dbReference>
<keyword evidence="6 13" id="KW-0808">Transferase</keyword>
<dbReference type="GO" id="GO:0003968">
    <property type="term" value="F:RNA-directed RNA polymerase activity"/>
    <property type="evidence" value="ECO:0007669"/>
    <property type="project" value="UniProtKB-KW"/>
</dbReference>
<dbReference type="InterPro" id="IPR001795">
    <property type="entry name" value="RNA-dir_pol_luteovirus"/>
</dbReference>
<dbReference type="GO" id="GO:0044423">
    <property type="term" value="C:virion component"/>
    <property type="evidence" value="ECO:0007669"/>
    <property type="project" value="UniProtKB-KW"/>
</dbReference>
<name>A0A0K2SRD0_ROTCP</name>
<organism evidence="15 16">
    <name type="scientific">Porcine rotavirus</name>
    <dbReference type="NCBI Taxonomy" id="10913"/>
    <lineage>
        <taxon>Viruses</taxon>
        <taxon>Riboviria</taxon>
        <taxon>Orthornavirae</taxon>
        <taxon>Duplornaviricota</taxon>
        <taxon>Resentoviricetes</taxon>
        <taxon>Reovirales</taxon>
        <taxon>Sedoreoviridae</taxon>
        <taxon>Rotavirus</taxon>
        <taxon>Rotavirus tritogastroenteritidis</taxon>
        <taxon>Rotavirus C</taxon>
    </lineage>
</organism>
<evidence type="ECO:0000313" key="15">
    <source>
        <dbReference type="EMBL" id="BAS29985.1"/>
    </source>
</evidence>
<keyword evidence="11 13" id="KW-0693">Viral RNA replication</keyword>
<evidence type="ECO:0000256" key="6">
    <source>
        <dbReference type="ARBA" id="ARBA00022679"/>
    </source>
</evidence>
<evidence type="ECO:0000256" key="3">
    <source>
        <dbReference type="ARBA" id="ARBA00012494"/>
    </source>
</evidence>
<dbReference type="EC" id="2.7.7.48" evidence="3 13"/>
<dbReference type="InterPro" id="IPR007097">
    <property type="entry name" value="RNA-dir_pol_reovirus"/>
</dbReference>
<evidence type="ECO:0000256" key="2">
    <source>
        <dbReference type="ARBA" id="ARBA00009581"/>
    </source>
</evidence>
<evidence type="ECO:0000313" key="16">
    <source>
        <dbReference type="Proteomes" id="UP000105555"/>
    </source>
</evidence>